<comment type="caution">
    <text evidence="2">The sequence shown here is derived from an EMBL/GenBank/DDBJ whole genome shotgun (WGS) entry which is preliminary data.</text>
</comment>
<organism evidence="2 3">
    <name type="scientific">Cupriavidus pampae</name>
    <dbReference type="NCBI Taxonomy" id="659251"/>
    <lineage>
        <taxon>Bacteria</taxon>
        <taxon>Pseudomonadati</taxon>
        <taxon>Pseudomonadota</taxon>
        <taxon>Betaproteobacteria</taxon>
        <taxon>Burkholderiales</taxon>
        <taxon>Burkholderiaceae</taxon>
        <taxon>Cupriavidus</taxon>
    </lineage>
</organism>
<proteinExistence type="predicted"/>
<gene>
    <name evidence="2" type="ORF">LMG32289_02625</name>
</gene>
<dbReference type="Proteomes" id="UP000706525">
    <property type="component" value="Unassembled WGS sequence"/>
</dbReference>
<protein>
    <submittedName>
        <fullName evidence="2">Uncharacterized protein</fullName>
    </submittedName>
</protein>
<feature type="compositionally biased region" description="Polar residues" evidence="1">
    <location>
        <begin position="121"/>
        <end position="139"/>
    </location>
</feature>
<sequence>MPWLGLQLSGVSLALVACTGPSVGSHHLGTSETLASTADTRLVYNRSAGQWNEGNVTPNQIKNGALTRNSYTHLLSRFGDVMVTMLAIELVASDAPGPLMVSAPPAKADVTTDKGEAHAQPSGTQAGSTGKTPNSSTTLEVVAQQGGLSDDRSPRRIVGQPGRGDRGNAGAIPRRQRCGTDGDDLLRCVGKWKELTQPAGHLREVPSGIWASQNRSVECSHGACCPNNANGAADQRYRSSTQHAARRPDDSVVEFGRVDRGSRIRCYANIDAGVAQACPRSNHHE</sequence>
<evidence type="ECO:0000256" key="1">
    <source>
        <dbReference type="SAM" id="MobiDB-lite"/>
    </source>
</evidence>
<dbReference type="EMBL" id="CAJZAG010000005">
    <property type="protein sequence ID" value="CAG9172575.1"/>
    <property type="molecule type" value="Genomic_DNA"/>
</dbReference>
<accession>A0ABM8WYB9</accession>
<evidence type="ECO:0000313" key="3">
    <source>
        <dbReference type="Proteomes" id="UP000706525"/>
    </source>
</evidence>
<feature type="region of interest" description="Disordered" evidence="1">
    <location>
        <begin position="103"/>
        <end position="177"/>
    </location>
</feature>
<keyword evidence="3" id="KW-1185">Reference proteome</keyword>
<reference evidence="2 3" key="1">
    <citation type="submission" date="2021-08" db="EMBL/GenBank/DDBJ databases">
        <authorList>
            <person name="Peeters C."/>
        </authorList>
    </citation>
    <scope>NUCLEOTIDE SEQUENCE [LARGE SCALE GENOMIC DNA]</scope>
    <source>
        <strain evidence="2 3">LMG 32289</strain>
    </source>
</reference>
<evidence type="ECO:0000313" key="2">
    <source>
        <dbReference type="EMBL" id="CAG9172575.1"/>
    </source>
</evidence>
<name>A0ABM8WYB9_9BURK</name>